<evidence type="ECO:0000313" key="14">
    <source>
        <dbReference type="EMBL" id="MBT1708335.1"/>
    </source>
</evidence>
<keyword evidence="5" id="KW-0808">Transferase</keyword>
<dbReference type="InterPro" id="IPR003660">
    <property type="entry name" value="HAMP_dom"/>
</dbReference>
<dbReference type="AlphaFoldDB" id="A0AAP2DVH0"/>
<dbReference type="InterPro" id="IPR050428">
    <property type="entry name" value="TCS_sensor_his_kinase"/>
</dbReference>
<dbReference type="EC" id="2.7.13.3" evidence="3"/>
<evidence type="ECO:0000256" key="2">
    <source>
        <dbReference type="ARBA" id="ARBA00004370"/>
    </source>
</evidence>
<dbReference type="GO" id="GO:0005886">
    <property type="term" value="C:plasma membrane"/>
    <property type="evidence" value="ECO:0007669"/>
    <property type="project" value="TreeGrafter"/>
</dbReference>
<dbReference type="SMART" id="SM00304">
    <property type="entry name" value="HAMP"/>
    <property type="match status" value="1"/>
</dbReference>
<dbReference type="SMART" id="SM00387">
    <property type="entry name" value="HATPase_c"/>
    <property type="match status" value="1"/>
</dbReference>
<comment type="catalytic activity">
    <reaction evidence="1">
        <text>ATP + protein L-histidine = ADP + protein N-phospho-L-histidine.</text>
        <dbReference type="EC" id="2.7.13.3"/>
    </reaction>
</comment>
<dbReference type="Proteomes" id="UP001319080">
    <property type="component" value="Unassembled WGS sequence"/>
</dbReference>
<dbReference type="InterPro" id="IPR003594">
    <property type="entry name" value="HATPase_dom"/>
</dbReference>
<dbReference type="InterPro" id="IPR036097">
    <property type="entry name" value="HisK_dim/P_sf"/>
</dbReference>
<keyword evidence="15" id="KW-1185">Reference proteome</keyword>
<evidence type="ECO:0000259" key="12">
    <source>
        <dbReference type="PROSITE" id="PS50109"/>
    </source>
</evidence>
<dbReference type="PANTHER" id="PTHR45436">
    <property type="entry name" value="SENSOR HISTIDINE KINASE YKOH"/>
    <property type="match status" value="1"/>
</dbReference>
<keyword evidence="4" id="KW-0597">Phosphoprotein</keyword>
<feature type="domain" description="Histidine kinase" evidence="12">
    <location>
        <begin position="233"/>
        <end position="444"/>
    </location>
</feature>
<reference evidence="14 15" key="1">
    <citation type="submission" date="2021-05" db="EMBL/GenBank/DDBJ databases">
        <title>A Polyphasic approach of four new species of the genus Ohtaekwangia: Ohtaekwangia histidinii sp. nov., Ohtaekwangia cretensis sp. nov., Ohtaekwangia indiensis sp. nov., Ohtaekwangia reichenbachii sp. nov. from diverse environment.</title>
        <authorList>
            <person name="Octaviana S."/>
        </authorList>
    </citation>
    <scope>NUCLEOTIDE SEQUENCE [LARGE SCALE GENOMIC DNA]</scope>
    <source>
        <strain evidence="14 15">PWU5</strain>
    </source>
</reference>
<accession>A0AAP2DVH0</accession>
<dbReference type="Gene3D" id="6.10.340.10">
    <property type="match status" value="1"/>
</dbReference>
<evidence type="ECO:0000256" key="7">
    <source>
        <dbReference type="ARBA" id="ARBA00022777"/>
    </source>
</evidence>
<keyword evidence="10 11" id="KW-0472">Membrane</keyword>
<dbReference type="PRINTS" id="PR00344">
    <property type="entry name" value="BCTRLSENSOR"/>
</dbReference>
<feature type="transmembrane region" description="Helical" evidence="11">
    <location>
        <begin position="7"/>
        <end position="29"/>
    </location>
</feature>
<name>A0AAP2DVH0_9BACT</name>
<proteinExistence type="predicted"/>
<dbReference type="SMART" id="SM00388">
    <property type="entry name" value="HisKA"/>
    <property type="match status" value="1"/>
</dbReference>
<comment type="subcellular location">
    <subcellularLocation>
        <location evidence="2">Membrane</location>
    </subcellularLocation>
</comment>
<evidence type="ECO:0000256" key="9">
    <source>
        <dbReference type="ARBA" id="ARBA00023012"/>
    </source>
</evidence>
<dbReference type="EMBL" id="JAHESE010000006">
    <property type="protein sequence ID" value="MBT1708335.1"/>
    <property type="molecule type" value="Genomic_DNA"/>
</dbReference>
<dbReference type="Pfam" id="PF00512">
    <property type="entry name" value="HisKA"/>
    <property type="match status" value="1"/>
</dbReference>
<feature type="domain" description="HAMP" evidence="13">
    <location>
        <begin position="169"/>
        <end position="225"/>
    </location>
</feature>
<dbReference type="PANTHER" id="PTHR45436:SF16">
    <property type="entry name" value="HISTIDINE KINASE"/>
    <property type="match status" value="1"/>
</dbReference>
<dbReference type="SUPFAM" id="SSF55874">
    <property type="entry name" value="ATPase domain of HSP90 chaperone/DNA topoisomerase II/histidine kinase"/>
    <property type="match status" value="1"/>
</dbReference>
<evidence type="ECO:0000256" key="3">
    <source>
        <dbReference type="ARBA" id="ARBA00012438"/>
    </source>
</evidence>
<dbReference type="CDD" id="cd06225">
    <property type="entry name" value="HAMP"/>
    <property type="match status" value="1"/>
</dbReference>
<keyword evidence="9" id="KW-0902">Two-component regulatory system</keyword>
<evidence type="ECO:0000256" key="4">
    <source>
        <dbReference type="ARBA" id="ARBA00022553"/>
    </source>
</evidence>
<keyword evidence="6 11" id="KW-0812">Transmembrane</keyword>
<dbReference type="FunFam" id="1.10.287.130:FF:000001">
    <property type="entry name" value="Two-component sensor histidine kinase"/>
    <property type="match status" value="1"/>
</dbReference>
<keyword evidence="8 11" id="KW-1133">Transmembrane helix</keyword>
<evidence type="ECO:0000313" key="15">
    <source>
        <dbReference type="Proteomes" id="UP001319080"/>
    </source>
</evidence>
<dbReference type="SUPFAM" id="SSF47384">
    <property type="entry name" value="Homodimeric domain of signal transducing histidine kinase"/>
    <property type="match status" value="1"/>
</dbReference>
<dbReference type="PROSITE" id="PS50109">
    <property type="entry name" value="HIS_KIN"/>
    <property type="match status" value="1"/>
</dbReference>
<dbReference type="Pfam" id="PF00672">
    <property type="entry name" value="HAMP"/>
    <property type="match status" value="1"/>
</dbReference>
<dbReference type="CDD" id="cd00075">
    <property type="entry name" value="HATPase"/>
    <property type="match status" value="1"/>
</dbReference>
<evidence type="ECO:0000256" key="5">
    <source>
        <dbReference type="ARBA" id="ARBA00022679"/>
    </source>
</evidence>
<dbReference type="Gene3D" id="1.10.287.130">
    <property type="match status" value="1"/>
</dbReference>
<keyword evidence="7 14" id="KW-0418">Kinase</keyword>
<evidence type="ECO:0000256" key="6">
    <source>
        <dbReference type="ARBA" id="ARBA00022692"/>
    </source>
</evidence>
<gene>
    <name evidence="14" type="ORF">KK062_08875</name>
</gene>
<dbReference type="InterPro" id="IPR036890">
    <property type="entry name" value="HATPase_C_sf"/>
</dbReference>
<evidence type="ECO:0000259" key="13">
    <source>
        <dbReference type="PROSITE" id="PS50885"/>
    </source>
</evidence>
<dbReference type="Pfam" id="PF02518">
    <property type="entry name" value="HATPase_c"/>
    <property type="match status" value="1"/>
</dbReference>
<dbReference type="Gene3D" id="3.30.565.10">
    <property type="entry name" value="Histidine kinase-like ATPase, C-terminal domain"/>
    <property type="match status" value="1"/>
</dbReference>
<dbReference type="GO" id="GO:0000155">
    <property type="term" value="F:phosphorelay sensor kinase activity"/>
    <property type="evidence" value="ECO:0007669"/>
    <property type="project" value="InterPro"/>
</dbReference>
<dbReference type="RefSeq" id="WP_254083927.1">
    <property type="nucleotide sequence ID" value="NZ_JAHESE010000006.1"/>
</dbReference>
<dbReference type="CDD" id="cd00082">
    <property type="entry name" value="HisKA"/>
    <property type="match status" value="1"/>
</dbReference>
<sequence length="444" mass="49949">MKIRQRLALRFMIVSALVTGAILIFIYLFTRGFVHADFVDRLTQQSSLEVLHYATPQVRDVMPAGSFNLVNPSVSIYTRDGKKLYGRGEYSIPPTWLTFLQQNDVFNAERGEYTTAGRKHEVNDVLYFVFVSAKDLPGERELTFLLKATITGWIISLILSYLSGVYFSGKALQPVTRVVAEVNQVTEDNLSHRLEPDRKDSAVDEIDELILTFNALLGRIERAFINQRRFVQNASHELKTPLTAIMAEVELALTRERPPEEYQRTLHVVLQETERLATITQGLLTLARLEEGPMKTEMNSLDVSELVDRTLAAFSLHHPERTVIREGKLGQSPLQGNFHLLQTALLNILDNAYKYSSDKISVILSSTDRDVTIVIQDYGIGIPPDDLQRIRVPLFRASNAWSIPGAGLGLSLVDRIVSVHRGSFHITSEEGKGTRCTMRLPLAS</sequence>
<protein>
    <recommendedName>
        <fullName evidence="3">histidine kinase</fullName>
        <ecNumber evidence="3">2.7.13.3</ecNumber>
    </recommendedName>
</protein>
<dbReference type="InterPro" id="IPR004358">
    <property type="entry name" value="Sig_transdc_His_kin-like_C"/>
</dbReference>
<dbReference type="PROSITE" id="PS50885">
    <property type="entry name" value="HAMP"/>
    <property type="match status" value="1"/>
</dbReference>
<comment type="caution">
    <text evidence="14">The sequence shown here is derived from an EMBL/GenBank/DDBJ whole genome shotgun (WGS) entry which is preliminary data.</text>
</comment>
<dbReference type="InterPro" id="IPR003661">
    <property type="entry name" value="HisK_dim/P_dom"/>
</dbReference>
<evidence type="ECO:0000256" key="8">
    <source>
        <dbReference type="ARBA" id="ARBA00022989"/>
    </source>
</evidence>
<evidence type="ECO:0000256" key="10">
    <source>
        <dbReference type="ARBA" id="ARBA00023136"/>
    </source>
</evidence>
<evidence type="ECO:0000256" key="11">
    <source>
        <dbReference type="SAM" id="Phobius"/>
    </source>
</evidence>
<evidence type="ECO:0000256" key="1">
    <source>
        <dbReference type="ARBA" id="ARBA00000085"/>
    </source>
</evidence>
<dbReference type="InterPro" id="IPR005467">
    <property type="entry name" value="His_kinase_dom"/>
</dbReference>
<organism evidence="14 15">
    <name type="scientific">Dawidia cretensis</name>
    <dbReference type="NCBI Taxonomy" id="2782350"/>
    <lineage>
        <taxon>Bacteria</taxon>
        <taxon>Pseudomonadati</taxon>
        <taxon>Bacteroidota</taxon>
        <taxon>Cytophagia</taxon>
        <taxon>Cytophagales</taxon>
        <taxon>Chryseotaleaceae</taxon>
        <taxon>Dawidia</taxon>
    </lineage>
</organism>